<gene>
    <name evidence="2" type="ORF">F9K24_10005</name>
</gene>
<protein>
    <submittedName>
        <fullName evidence="2">Uncharacterized protein</fullName>
    </submittedName>
</protein>
<dbReference type="Proteomes" id="UP000460298">
    <property type="component" value="Unassembled WGS sequence"/>
</dbReference>
<reference evidence="2 3" key="1">
    <citation type="submission" date="2019-10" db="EMBL/GenBank/DDBJ databases">
        <title>Extracellular Electron Transfer in a Candidatus Methanoperedens spp. Enrichment Culture.</title>
        <authorList>
            <person name="Berger S."/>
            <person name="Rangel Shaw D."/>
            <person name="Berben T."/>
            <person name="In 'T Zandt M."/>
            <person name="Frank J."/>
            <person name="Reimann J."/>
            <person name="Jetten M.S.M."/>
            <person name="Welte C.U."/>
        </authorList>
    </citation>
    <scope>NUCLEOTIDE SEQUENCE [LARGE SCALE GENOMIC DNA]</scope>
    <source>
        <strain evidence="2">SB12</strain>
    </source>
</reference>
<feature type="signal peptide" evidence="1">
    <location>
        <begin position="1"/>
        <end position="23"/>
    </location>
</feature>
<evidence type="ECO:0000313" key="2">
    <source>
        <dbReference type="EMBL" id="KAB2932703.1"/>
    </source>
</evidence>
<proteinExistence type="predicted"/>
<accession>A0A833H1P8</accession>
<feature type="chain" id="PRO_5033011103" evidence="1">
    <location>
        <begin position="24"/>
        <end position="108"/>
    </location>
</feature>
<sequence>MQLSTLCLLFPVMLLSCVAPEPARPNGPASPDPKASVTKEAPEADLVDCNYYWPARRRHVCIKDMPVTECEDLFFMAGFQREKECVCDATGREKNRIDGGGYIQYDCE</sequence>
<dbReference type="EMBL" id="WBUI01000008">
    <property type="protein sequence ID" value="KAB2932703.1"/>
    <property type="molecule type" value="Genomic_DNA"/>
</dbReference>
<organism evidence="2 3">
    <name type="scientific">Leptonema illini</name>
    <dbReference type="NCBI Taxonomy" id="183"/>
    <lineage>
        <taxon>Bacteria</taxon>
        <taxon>Pseudomonadati</taxon>
        <taxon>Spirochaetota</taxon>
        <taxon>Spirochaetia</taxon>
        <taxon>Leptospirales</taxon>
        <taxon>Leptospiraceae</taxon>
        <taxon>Leptonema</taxon>
    </lineage>
</organism>
<dbReference type="AlphaFoldDB" id="A0A833H1P8"/>
<name>A0A833H1P8_9LEPT</name>
<dbReference type="RefSeq" id="WP_002775676.1">
    <property type="nucleotide sequence ID" value="NZ_JQDG01000004.1"/>
</dbReference>
<evidence type="ECO:0000256" key="1">
    <source>
        <dbReference type="SAM" id="SignalP"/>
    </source>
</evidence>
<evidence type="ECO:0000313" key="3">
    <source>
        <dbReference type="Proteomes" id="UP000460298"/>
    </source>
</evidence>
<comment type="caution">
    <text evidence="2">The sequence shown here is derived from an EMBL/GenBank/DDBJ whole genome shotgun (WGS) entry which is preliminary data.</text>
</comment>
<keyword evidence="1" id="KW-0732">Signal</keyword>